<sequence length="467" mass="51291">MENSLQLSQLNTNGIIIETINQPNQSTIKSTKPSSDDSLGVTKTGQPKKPPITKLTVAGETPDDGNREERGAAAVDRDEKGATTVTSTTILFTADETLKGEDKKERGASTGEAPEVRNGEEGKAAATSYTSEVNDPDQTEQVDKATETTDNIVWSNQPSILPFIDLTENPPSNEVCSPKSCQPEITNPSDEGEFTEPRISPEIVREEDEAVPEPGPVPEPVAPVTELVPEKGKYKLPSKSTRGIPPRRYDPDFEARRSRYPVNQPSEGNLSKAAKAYNAAIYSEDIPTTAEEALKSTHWKKAMKDEIDALIQNKTWEKSETPMIMKHGLQIIEGAESVNQTRYQRLVGKLIYLSHTRPDLAYAVGVVSRIMHKPQKHHLEAVYRILRYLKGTPGKGVIYGTHGHLDLHAFTDADWGGDRDSRRSTSGYFTLVGGNLVTWKSKRQKVVAMSSAEAEFQGVAKGITEVL</sequence>
<reference evidence="2" key="2">
    <citation type="submission" date="2021-03" db="UniProtKB">
        <authorList>
            <consortium name="EnsemblPlants"/>
        </authorList>
    </citation>
    <scope>IDENTIFICATION</scope>
</reference>
<keyword evidence="3" id="KW-1185">Reference proteome</keyword>
<organism evidence="2 3">
    <name type="scientific">Chenopodium quinoa</name>
    <name type="common">Quinoa</name>
    <dbReference type="NCBI Taxonomy" id="63459"/>
    <lineage>
        <taxon>Eukaryota</taxon>
        <taxon>Viridiplantae</taxon>
        <taxon>Streptophyta</taxon>
        <taxon>Embryophyta</taxon>
        <taxon>Tracheophyta</taxon>
        <taxon>Spermatophyta</taxon>
        <taxon>Magnoliopsida</taxon>
        <taxon>eudicotyledons</taxon>
        <taxon>Gunneridae</taxon>
        <taxon>Pentapetalae</taxon>
        <taxon>Caryophyllales</taxon>
        <taxon>Chenopodiaceae</taxon>
        <taxon>Chenopodioideae</taxon>
        <taxon>Atripliceae</taxon>
        <taxon>Chenopodium</taxon>
    </lineage>
</organism>
<dbReference type="Proteomes" id="UP000596660">
    <property type="component" value="Unplaced"/>
</dbReference>
<feature type="compositionally biased region" description="Basic and acidic residues" evidence="1">
    <location>
        <begin position="114"/>
        <end position="123"/>
    </location>
</feature>
<dbReference type="SUPFAM" id="SSF56672">
    <property type="entry name" value="DNA/RNA polymerases"/>
    <property type="match status" value="1"/>
</dbReference>
<evidence type="ECO:0000313" key="3">
    <source>
        <dbReference type="Proteomes" id="UP000596660"/>
    </source>
</evidence>
<name>A0A803NA96_CHEQI</name>
<reference evidence="2" key="1">
    <citation type="journal article" date="2017" name="Nature">
        <title>The genome of Chenopodium quinoa.</title>
        <authorList>
            <person name="Jarvis D.E."/>
            <person name="Ho Y.S."/>
            <person name="Lightfoot D.J."/>
            <person name="Schmoeckel S.M."/>
            <person name="Li B."/>
            <person name="Borm T.J.A."/>
            <person name="Ohyanagi H."/>
            <person name="Mineta K."/>
            <person name="Michell C.T."/>
            <person name="Saber N."/>
            <person name="Kharbatia N.M."/>
            <person name="Rupper R.R."/>
            <person name="Sharp A.R."/>
            <person name="Dally N."/>
            <person name="Boughton B.A."/>
            <person name="Woo Y.H."/>
            <person name="Gao G."/>
            <person name="Schijlen E.G.W.M."/>
            <person name="Guo X."/>
            <person name="Momin A.A."/>
            <person name="Negrao S."/>
            <person name="Al-Babili S."/>
            <person name="Gehring C."/>
            <person name="Roessner U."/>
            <person name="Jung C."/>
            <person name="Murphy K."/>
            <person name="Arold S.T."/>
            <person name="Gojobori T."/>
            <person name="van der Linden C.G."/>
            <person name="van Loo E.N."/>
            <person name="Jellen E.N."/>
            <person name="Maughan P.J."/>
            <person name="Tester M."/>
        </authorList>
    </citation>
    <scope>NUCLEOTIDE SEQUENCE [LARGE SCALE GENOMIC DNA]</scope>
    <source>
        <strain evidence="2">cv. PI 614886</strain>
    </source>
</reference>
<feature type="compositionally biased region" description="Polar residues" evidence="1">
    <location>
        <begin position="22"/>
        <end position="45"/>
    </location>
</feature>
<dbReference type="Gramene" id="AUR62042895-RA">
    <property type="protein sequence ID" value="AUR62042895-RA:cds"/>
    <property type="gene ID" value="AUR62042895"/>
</dbReference>
<evidence type="ECO:0008006" key="4">
    <source>
        <dbReference type="Google" id="ProtNLM"/>
    </source>
</evidence>
<feature type="region of interest" description="Disordered" evidence="1">
    <location>
        <begin position="22"/>
        <end position="199"/>
    </location>
</feature>
<dbReference type="InterPro" id="IPR043502">
    <property type="entry name" value="DNA/RNA_pol_sf"/>
</dbReference>
<protein>
    <recommendedName>
        <fullName evidence="4">Reverse transcriptase Ty1/copia-type domain-containing protein</fullName>
    </recommendedName>
</protein>
<dbReference type="AlphaFoldDB" id="A0A803NA96"/>
<dbReference type="PANTHER" id="PTHR11439">
    <property type="entry name" value="GAG-POL-RELATED RETROTRANSPOSON"/>
    <property type="match status" value="1"/>
</dbReference>
<dbReference type="CDD" id="cd09272">
    <property type="entry name" value="RNase_HI_RT_Ty1"/>
    <property type="match status" value="1"/>
</dbReference>
<dbReference type="EnsemblPlants" id="AUR62042895-RA">
    <property type="protein sequence ID" value="AUR62042895-RA:cds"/>
    <property type="gene ID" value="AUR62042895"/>
</dbReference>
<feature type="compositionally biased region" description="Basic and acidic residues" evidence="1">
    <location>
        <begin position="64"/>
        <end position="81"/>
    </location>
</feature>
<feature type="compositionally biased region" description="Basic and acidic residues" evidence="1">
    <location>
        <begin position="96"/>
        <end position="107"/>
    </location>
</feature>
<proteinExistence type="predicted"/>
<accession>A0A803NA96</accession>
<feature type="compositionally biased region" description="Polar residues" evidence="1">
    <location>
        <begin position="148"/>
        <end position="159"/>
    </location>
</feature>
<evidence type="ECO:0000256" key="1">
    <source>
        <dbReference type="SAM" id="MobiDB-lite"/>
    </source>
</evidence>
<evidence type="ECO:0000313" key="2">
    <source>
        <dbReference type="EnsemblPlants" id="AUR62042895-RA:cds"/>
    </source>
</evidence>
<feature type="compositionally biased region" description="Polar residues" evidence="1">
    <location>
        <begin position="169"/>
        <end position="189"/>
    </location>
</feature>
<dbReference type="PANTHER" id="PTHR11439:SF467">
    <property type="entry name" value="INTEGRASE CATALYTIC DOMAIN-CONTAINING PROTEIN"/>
    <property type="match status" value="1"/>
</dbReference>